<evidence type="ECO:0000313" key="1">
    <source>
        <dbReference type="EMBL" id="GBB97244.1"/>
    </source>
</evidence>
<keyword evidence="2" id="KW-1185">Reference proteome</keyword>
<comment type="caution">
    <text evidence="1">The sequence shown here is derived from an EMBL/GenBank/DDBJ whole genome shotgun (WGS) entry which is preliminary data.</text>
</comment>
<sequence>MKKISLFGYFTGNEKNQTDALFLLDDCDTDEEKRSKRSFDEMQVDRTALICDNLIQPFDTIPNNANDLEPLVSAQLVRKLPVSFSKRENFLSLLDISKQVMMNVEVT</sequence>
<gene>
    <name evidence="1" type="ORF">RclHR1_02950003</name>
</gene>
<reference evidence="1 2" key="1">
    <citation type="submission" date="2017-11" db="EMBL/GenBank/DDBJ databases">
        <title>The genome of Rhizophagus clarus HR1 reveals common genetic basis of auxotrophy among arbuscular mycorrhizal fungi.</title>
        <authorList>
            <person name="Kobayashi Y."/>
        </authorList>
    </citation>
    <scope>NUCLEOTIDE SEQUENCE [LARGE SCALE GENOMIC DNA]</scope>
    <source>
        <strain evidence="1 2">HR1</strain>
    </source>
</reference>
<name>A0A2Z6RGT4_9GLOM</name>
<protein>
    <submittedName>
        <fullName evidence="1">Uncharacterized protein</fullName>
    </submittedName>
</protein>
<evidence type="ECO:0000313" key="2">
    <source>
        <dbReference type="Proteomes" id="UP000247702"/>
    </source>
</evidence>
<dbReference type="Proteomes" id="UP000247702">
    <property type="component" value="Unassembled WGS sequence"/>
</dbReference>
<organism evidence="1 2">
    <name type="scientific">Rhizophagus clarus</name>
    <dbReference type="NCBI Taxonomy" id="94130"/>
    <lineage>
        <taxon>Eukaryota</taxon>
        <taxon>Fungi</taxon>
        <taxon>Fungi incertae sedis</taxon>
        <taxon>Mucoromycota</taxon>
        <taxon>Glomeromycotina</taxon>
        <taxon>Glomeromycetes</taxon>
        <taxon>Glomerales</taxon>
        <taxon>Glomeraceae</taxon>
        <taxon>Rhizophagus</taxon>
    </lineage>
</organism>
<dbReference type="EMBL" id="BEXD01002168">
    <property type="protein sequence ID" value="GBB97244.1"/>
    <property type="molecule type" value="Genomic_DNA"/>
</dbReference>
<proteinExistence type="predicted"/>
<dbReference type="AlphaFoldDB" id="A0A2Z6RGT4"/>
<accession>A0A2Z6RGT4</accession>